<evidence type="ECO:0000313" key="3">
    <source>
        <dbReference type="EMBL" id="GMR38465.1"/>
    </source>
</evidence>
<feature type="compositionally biased region" description="Acidic residues" evidence="1">
    <location>
        <begin position="525"/>
        <end position="549"/>
    </location>
</feature>
<dbReference type="PANTHER" id="PTHR31751">
    <property type="entry name" value="SI:CH211-108C17.2-RELATED-RELATED"/>
    <property type="match status" value="1"/>
</dbReference>
<comment type="caution">
    <text evidence="3">The sequence shown here is derived from an EMBL/GenBank/DDBJ whole genome shotgun (WGS) entry which is preliminary data.</text>
</comment>
<feature type="domain" description="Mutator-like transposase" evidence="2">
    <location>
        <begin position="38"/>
        <end position="199"/>
    </location>
</feature>
<accession>A0AAN5CBQ3</accession>
<dbReference type="Pfam" id="PF20700">
    <property type="entry name" value="Mutator"/>
    <property type="match status" value="1"/>
</dbReference>
<dbReference type="InterPro" id="IPR049012">
    <property type="entry name" value="Mutator_transp_dom"/>
</dbReference>
<proteinExistence type="predicted"/>
<feature type="region of interest" description="Disordered" evidence="1">
    <location>
        <begin position="521"/>
        <end position="549"/>
    </location>
</feature>
<feature type="region of interest" description="Disordered" evidence="1">
    <location>
        <begin position="1"/>
        <end position="22"/>
    </location>
</feature>
<feature type="non-terminal residue" evidence="3">
    <location>
        <position position="1"/>
    </location>
</feature>
<protein>
    <recommendedName>
        <fullName evidence="2">Mutator-like transposase domain-containing protein</fullName>
    </recommendedName>
</protein>
<organism evidence="3 4">
    <name type="scientific">Pristionchus mayeri</name>
    <dbReference type="NCBI Taxonomy" id="1317129"/>
    <lineage>
        <taxon>Eukaryota</taxon>
        <taxon>Metazoa</taxon>
        <taxon>Ecdysozoa</taxon>
        <taxon>Nematoda</taxon>
        <taxon>Chromadorea</taxon>
        <taxon>Rhabditida</taxon>
        <taxon>Rhabditina</taxon>
        <taxon>Diplogasteromorpha</taxon>
        <taxon>Diplogasteroidea</taxon>
        <taxon>Neodiplogasteridae</taxon>
        <taxon>Pristionchus</taxon>
    </lineage>
</organism>
<gene>
    <name evidence="3" type="ORF">PMAYCL1PPCAC_08660</name>
</gene>
<sequence length="549" mass="62824">TEYRCSQESVQEEEDEFSEGEDEISDETARYGIVENSCLIRLFQRCEKCGERLDQSLIVKRRVGSAWVINYDCLNLKCNASVAWDSQEKVGKGRSQVYSANHSIGIAAFITGTPSPRVSDSGNLLKIDLPSTRSIRKIVKEIGSVAIERVHEEWQSIVREVAVCAAEGKGGLQVSMDGQYDCPGFTSTNNKNTVIDCETKLALAGVAMHKNMDGIDGVSIRMESEGIRRALGELIDAGIEIKTRVGDQNAMVNKKLREDPKTSHIEALNDWWHVQKPIRKEWWKMVKSNPTLAPIYQKFFNHLYCVHRKYPLPKDRPRALEVVRSFIMHIQGKHVWKKGDGFDIVAKCEHGRLKLLKKGETRQLLKADSKELEMISAMVFAPKFEKAFLSSASLIDTSINECYHSLSLMYAPKRFACPPHYYKLKMRLSMLHYNSLMLDDLLGEREELGNTIISRKGRLVDAIKRKRSMGSHSWRHEIMEESLKVRDELSEVRSLKKIGIPDDDIYDELINWWEEKEKALKESGYDEYEKEGLDFEEFSDEEGENESPE</sequence>
<dbReference type="Proteomes" id="UP001328107">
    <property type="component" value="Unassembled WGS sequence"/>
</dbReference>
<dbReference type="PANTHER" id="PTHR31751:SF42">
    <property type="entry name" value="PROTEIN CBG10204"/>
    <property type="match status" value="1"/>
</dbReference>
<evidence type="ECO:0000256" key="1">
    <source>
        <dbReference type="SAM" id="MobiDB-lite"/>
    </source>
</evidence>
<feature type="compositionally biased region" description="Acidic residues" evidence="1">
    <location>
        <begin position="10"/>
        <end position="22"/>
    </location>
</feature>
<dbReference type="AlphaFoldDB" id="A0AAN5CBQ3"/>
<dbReference type="EMBL" id="BTRK01000002">
    <property type="protein sequence ID" value="GMR38465.1"/>
    <property type="molecule type" value="Genomic_DNA"/>
</dbReference>
<evidence type="ECO:0000313" key="4">
    <source>
        <dbReference type="Proteomes" id="UP001328107"/>
    </source>
</evidence>
<feature type="non-terminal residue" evidence="3">
    <location>
        <position position="549"/>
    </location>
</feature>
<keyword evidence="4" id="KW-1185">Reference proteome</keyword>
<reference evidence="4" key="1">
    <citation type="submission" date="2022-10" db="EMBL/GenBank/DDBJ databases">
        <title>Genome assembly of Pristionchus species.</title>
        <authorList>
            <person name="Yoshida K."/>
            <person name="Sommer R.J."/>
        </authorList>
    </citation>
    <scope>NUCLEOTIDE SEQUENCE [LARGE SCALE GENOMIC DNA]</scope>
    <source>
        <strain evidence="4">RS5460</strain>
    </source>
</reference>
<name>A0AAN5CBQ3_9BILA</name>
<evidence type="ECO:0000259" key="2">
    <source>
        <dbReference type="Pfam" id="PF20700"/>
    </source>
</evidence>